<dbReference type="GO" id="GO:0140359">
    <property type="term" value="F:ABC-type transporter activity"/>
    <property type="evidence" value="ECO:0007669"/>
    <property type="project" value="InterPro"/>
</dbReference>
<dbReference type="EMBL" id="FXYF01000005">
    <property type="protein sequence ID" value="SMX40500.1"/>
    <property type="molecule type" value="Genomic_DNA"/>
</dbReference>
<dbReference type="Gene3D" id="1.20.1560.10">
    <property type="entry name" value="ABC transporter type 1, transmembrane domain"/>
    <property type="match status" value="1"/>
</dbReference>
<keyword evidence="7" id="KW-0067">ATP-binding</keyword>
<feature type="domain" description="ABC transmembrane type-1" evidence="6">
    <location>
        <begin position="47"/>
        <end position="207"/>
    </location>
</feature>
<keyword evidence="2 5" id="KW-0812">Transmembrane</keyword>
<dbReference type="SUPFAM" id="SSF90123">
    <property type="entry name" value="ABC transporter transmembrane region"/>
    <property type="match status" value="1"/>
</dbReference>
<accession>A0A238KCF5</accession>
<evidence type="ECO:0000256" key="5">
    <source>
        <dbReference type="SAM" id="Phobius"/>
    </source>
</evidence>
<evidence type="ECO:0000256" key="1">
    <source>
        <dbReference type="ARBA" id="ARBA00004651"/>
    </source>
</evidence>
<feature type="transmembrane region" description="Helical" evidence="5">
    <location>
        <begin position="45"/>
        <end position="68"/>
    </location>
</feature>
<evidence type="ECO:0000259" key="6">
    <source>
        <dbReference type="PROSITE" id="PS50929"/>
    </source>
</evidence>
<dbReference type="Pfam" id="PF00664">
    <property type="entry name" value="ABC_membrane"/>
    <property type="match status" value="1"/>
</dbReference>
<feature type="transmembrane region" description="Helical" evidence="5">
    <location>
        <begin position="189"/>
        <end position="205"/>
    </location>
</feature>
<dbReference type="RefSeq" id="WP_306456420.1">
    <property type="nucleotide sequence ID" value="NZ_FXYF01000005.1"/>
</dbReference>
<evidence type="ECO:0000256" key="3">
    <source>
        <dbReference type="ARBA" id="ARBA00022989"/>
    </source>
</evidence>
<dbReference type="Proteomes" id="UP000207598">
    <property type="component" value="Unassembled WGS sequence"/>
</dbReference>
<dbReference type="GO" id="GO:0005886">
    <property type="term" value="C:plasma membrane"/>
    <property type="evidence" value="ECO:0007669"/>
    <property type="project" value="UniProtKB-SubCell"/>
</dbReference>
<evidence type="ECO:0000313" key="7">
    <source>
        <dbReference type="EMBL" id="SMX40500.1"/>
    </source>
</evidence>
<sequence length="207" mass="23154">MSNPFDWLTRRALNLADPYVHGSGETPSARVWPYLTSHLHPLRRVLIFSVFATVLAAAVEVWLISYAGRLIDMLAETPPAAIWDTHSLSLILAAVMVILLRPLSQFVRFSVNDIAFSCNVANLFRWRAHDHLTRQSVGWFQEDLAGRTASRLVLMGNYASDAIYQSINAVAFGFVYVIGVVMLMAGTDIRLAIPLFIWMALYIALMA</sequence>
<protein>
    <submittedName>
        <fullName evidence="7">Lipid transporter ATP-binding/permease protein</fullName>
    </submittedName>
</protein>
<dbReference type="InterPro" id="IPR036640">
    <property type="entry name" value="ABC1_TM_sf"/>
</dbReference>
<keyword evidence="4 5" id="KW-0472">Membrane</keyword>
<keyword evidence="3 5" id="KW-1133">Transmembrane helix</keyword>
<gene>
    <name evidence="7" type="ORF">MAA8898_02152</name>
</gene>
<organism evidence="7 8">
    <name type="scientific">Maliponia aquimaris</name>
    <dbReference type="NCBI Taxonomy" id="1673631"/>
    <lineage>
        <taxon>Bacteria</taxon>
        <taxon>Pseudomonadati</taxon>
        <taxon>Pseudomonadota</taxon>
        <taxon>Alphaproteobacteria</taxon>
        <taxon>Rhodobacterales</taxon>
        <taxon>Paracoccaceae</taxon>
        <taxon>Maliponia</taxon>
    </lineage>
</organism>
<evidence type="ECO:0000256" key="2">
    <source>
        <dbReference type="ARBA" id="ARBA00022692"/>
    </source>
</evidence>
<feature type="transmembrane region" description="Helical" evidence="5">
    <location>
        <begin position="80"/>
        <end position="100"/>
    </location>
</feature>
<dbReference type="InterPro" id="IPR011527">
    <property type="entry name" value="ABC1_TM_dom"/>
</dbReference>
<dbReference type="GO" id="GO:0005524">
    <property type="term" value="F:ATP binding"/>
    <property type="evidence" value="ECO:0007669"/>
    <property type="project" value="UniProtKB-KW"/>
</dbReference>
<name>A0A238KCF5_9RHOB</name>
<evidence type="ECO:0000313" key="8">
    <source>
        <dbReference type="Proteomes" id="UP000207598"/>
    </source>
</evidence>
<feature type="transmembrane region" description="Helical" evidence="5">
    <location>
        <begin position="162"/>
        <end position="183"/>
    </location>
</feature>
<dbReference type="PROSITE" id="PS50929">
    <property type="entry name" value="ABC_TM1F"/>
    <property type="match status" value="1"/>
</dbReference>
<keyword evidence="8" id="KW-1185">Reference proteome</keyword>
<proteinExistence type="predicted"/>
<evidence type="ECO:0000256" key="4">
    <source>
        <dbReference type="ARBA" id="ARBA00023136"/>
    </source>
</evidence>
<dbReference type="AlphaFoldDB" id="A0A238KCF5"/>
<reference evidence="7 8" key="1">
    <citation type="submission" date="2017-05" db="EMBL/GenBank/DDBJ databases">
        <authorList>
            <person name="Song R."/>
            <person name="Chenine A.L."/>
            <person name="Ruprecht R.M."/>
        </authorList>
    </citation>
    <scope>NUCLEOTIDE SEQUENCE [LARGE SCALE GENOMIC DNA]</scope>
    <source>
        <strain evidence="7 8">CECT 8898</strain>
    </source>
</reference>
<comment type="subcellular location">
    <subcellularLocation>
        <location evidence="1">Cell membrane</location>
        <topology evidence="1">Multi-pass membrane protein</topology>
    </subcellularLocation>
</comment>
<keyword evidence="7" id="KW-0547">Nucleotide-binding</keyword>